<dbReference type="RefSeq" id="WP_089763907.1">
    <property type="nucleotide sequence ID" value="NZ_FNPB01000001.1"/>
</dbReference>
<evidence type="ECO:0000256" key="1">
    <source>
        <dbReference type="SAM" id="MobiDB-lite"/>
    </source>
</evidence>
<feature type="domain" description="GAF" evidence="2">
    <location>
        <begin position="216"/>
        <end position="350"/>
    </location>
</feature>
<dbReference type="AlphaFoldDB" id="A0A1H3CLG7"/>
<name>A0A1H3CLG7_9EURY</name>
<evidence type="ECO:0000259" key="2">
    <source>
        <dbReference type="SMART" id="SM00065"/>
    </source>
</evidence>
<dbReference type="Proteomes" id="UP000199170">
    <property type="component" value="Unassembled WGS sequence"/>
</dbReference>
<organism evidence="3 4">
    <name type="scientific">Halobellus clavatus</name>
    <dbReference type="NCBI Taxonomy" id="660517"/>
    <lineage>
        <taxon>Archaea</taxon>
        <taxon>Methanobacteriati</taxon>
        <taxon>Methanobacteriota</taxon>
        <taxon>Stenosarchaea group</taxon>
        <taxon>Halobacteria</taxon>
        <taxon>Halobacteriales</taxon>
        <taxon>Haloferacaceae</taxon>
        <taxon>Halobellus</taxon>
    </lineage>
</organism>
<dbReference type="InterPro" id="IPR029016">
    <property type="entry name" value="GAF-like_dom_sf"/>
</dbReference>
<proteinExistence type="predicted"/>
<dbReference type="SMART" id="SM00065">
    <property type="entry name" value="GAF"/>
    <property type="match status" value="1"/>
</dbReference>
<dbReference type="STRING" id="660517.SAMN04487946_10170"/>
<evidence type="ECO:0000313" key="4">
    <source>
        <dbReference type="Proteomes" id="UP000199170"/>
    </source>
</evidence>
<gene>
    <name evidence="3" type="ORF">SAMN04487946_10170</name>
</gene>
<dbReference type="InterPro" id="IPR003018">
    <property type="entry name" value="GAF"/>
</dbReference>
<feature type="compositionally biased region" description="Basic and acidic residues" evidence="1">
    <location>
        <begin position="70"/>
        <end position="94"/>
    </location>
</feature>
<accession>A0A1H3CLG7</accession>
<keyword evidence="4" id="KW-1185">Reference proteome</keyword>
<protein>
    <submittedName>
        <fullName evidence="3">GAF domain-containing protein</fullName>
    </submittedName>
</protein>
<sequence>MVGAADGGRILVVVPESVDIPREGVDVGDWDGSRQGAVDGGETGFGHDDGCDPVESGGSRADEDGDGNCDTDRDSEQGTSRDRDADADANREPSVETVLKTLERHLRAEVVVRCRRTYAEYVEELGPTLDCVVVLGKDESLVRALVEDSLVPTVIYSPPIVGTIDGVRSGDDGIETLLNRVESAVQEDRHINKLRESNARLAALSHYAEDIAACKTAGAVAEQTIEATTEALAFDHAIVFLAECGRLVPQASALPDPAASATDLEDGIAGRTLATGESEVVADMQSDPDAVSEHDDLHAVLSVPVGDQGVIQAVSDERDAFDDRDVEFLEILAGYTAEALERIEREVTLRRERDRLHAFFDEIPASALYVERNRPSQTLRIEETNGAYDDRFGTVESDTPLTAVTSSDAETEQYEAAMGTGGVSNGRVERTMADGSTATFALSVVSVSLPDGRTGAYGIYIDPTNSAFSELLD</sequence>
<feature type="region of interest" description="Disordered" evidence="1">
    <location>
        <begin position="22"/>
        <end position="94"/>
    </location>
</feature>
<dbReference type="EMBL" id="FNPB01000001">
    <property type="protein sequence ID" value="SDX54748.1"/>
    <property type="molecule type" value="Genomic_DNA"/>
</dbReference>
<dbReference type="OrthoDB" id="327291at2157"/>
<dbReference type="Gene3D" id="3.30.450.40">
    <property type="match status" value="1"/>
</dbReference>
<dbReference type="SUPFAM" id="SSF55785">
    <property type="entry name" value="PYP-like sensor domain (PAS domain)"/>
    <property type="match status" value="1"/>
</dbReference>
<dbReference type="Pfam" id="PF13185">
    <property type="entry name" value="GAF_2"/>
    <property type="match status" value="1"/>
</dbReference>
<evidence type="ECO:0000313" key="3">
    <source>
        <dbReference type="EMBL" id="SDX54748.1"/>
    </source>
</evidence>
<dbReference type="SUPFAM" id="SSF55781">
    <property type="entry name" value="GAF domain-like"/>
    <property type="match status" value="1"/>
</dbReference>
<dbReference type="InterPro" id="IPR035965">
    <property type="entry name" value="PAS-like_dom_sf"/>
</dbReference>
<reference evidence="4" key="1">
    <citation type="submission" date="2016-10" db="EMBL/GenBank/DDBJ databases">
        <authorList>
            <person name="Varghese N."/>
            <person name="Submissions S."/>
        </authorList>
    </citation>
    <scope>NUCLEOTIDE SEQUENCE [LARGE SCALE GENOMIC DNA]</scope>
    <source>
        <strain evidence="4">CGMCC 1.10118</strain>
    </source>
</reference>